<sequence>MWERGGCHCGTPKRLADRAAAAIRDYAPFPHPGIMRVIAPDPPQPAHPRPFALLAFFSRDCTLRRKVERGAY</sequence>
<dbReference type="Proteomes" id="UP000837857">
    <property type="component" value="Chromosome 24"/>
</dbReference>
<evidence type="ECO:0000313" key="2">
    <source>
        <dbReference type="Proteomes" id="UP000837857"/>
    </source>
</evidence>
<accession>A0ABN8ILI0</accession>
<organism evidence="1 2">
    <name type="scientific">Iphiclides podalirius</name>
    <name type="common">scarce swallowtail</name>
    <dbReference type="NCBI Taxonomy" id="110791"/>
    <lineage>
        <taxon>Eukaryota</taxon>
        <taxon>Metazoa</taxon>
        <taxon>Ecdysozoa</taxon>
        <taxon>Arthropoda</taxon>
        <taxon>Hexapoda</taxon>
        <taxon>Insecta</taxon>
        <taxon>Pterygota</taxon>
        <taxon>Neoptera</taxon>
        <taxon>Endopterygota</taxon>
        <taxon>Lepidoptera</taxon>
        <taxon>Glossata</taxon>
        <taxon>Ditrysia</taxon>
        <taxon>Papilionoidea</taxon>
        <taxon>Papilionidae</taxon>
        <taxon>Papilioninae</taxon>
        <taxon>Iphiclides</taxon>
    </lineage>
</organism>
<evidence type="ECO:0000313" key="1">
    <source>
        <dbReference type="EMBL" id="CAH2057332.1"/>
    </source>
</evidence>
<name>A0ABN8ILI0_9NEOP</name>
<feature type="non-terminal residue" evidence="1">
    <location>
        <position position="72"/>
    </location>
</feature>
<proteinExistence type="predicted"/>
<gene>
    <name evidence="1" type="ORF">IPOD504_LOCUS10163</name>
</gene>
<protein>
    <submittedName>
        <fullName evidence="1">Uncharacterized protein</fullName>
    </submittedName>
</protein>
<keyword evidence="2" id="KW-1185">Reference proteome</keyword>
<reference evidence="1" key="1">
    <citation type="submission" date="2022-03" db="EMBL/GenBank/DDBJ databases">
        <authorList>
            <person name="Martin H S."/>
        </authorList>
    </citation>
    <scope>NUCLEOTIDE SEQUENCE</scope>
</reference>
<dbReference type="EMBL" id="OW152836">
    <property type="protein sequence ID" value="CAH2057332.1"/>
    <property type="molecule type" value="Genomic_DNA"/>
</dbReference>